<reference evidence="1 2" key="1">
    <citation type="submission" date="2007-08" db="EMBL/GenBank/DDBJ databases">
        <title>Draft genome sequence of Clostridium leptum (DSM 753).</title>
        <authorList>
            <person name="Sudarsanam P."/>
            <person name="Ley R."/>
            <person name="Guruge J."/>
            <person name="Turnbaugh P.J."/>
            <person name="Mahowald M."/>
            <person name="Liep D."/>
            <person name="Gordon J."/>
        </authorList>
    </citation>
    <scope>NUCLEOTIDE SEQUENCE [LARGE SCALE GENOMIC DNA]</scope>
    <source>
        <strain evidence="1 2">DSM 753</strain>
    </source>
</reference>
<organism evidence="1 2">
    <name type="scientific">[Clostridium] leptum DSM 753</name>
    <dbReference type="NCBI Taxonomy" id="428125"/>
    <lineage>
        <taxon>Bacteria</taxon>
        <taxon>Bacillati</taxon>
        <taxon>Bacillota</taxon>
        <taxon>Clostridia</taxon>
        <taxon>Eubacteriales</taxon>
        <taxon>Oscillospiraceae</taxon>
        <taxon>Oscillospiraceae incertae sedis</taxon>
    </lineage>
</organism>
<accession>A7VZ66</accession>
<proteinExistence type="predicted"/>
<dbReference type="HOGENOM" id="CLU_3198127_0_0_9"/>
<comment type="caution">
    <text evidence="1">The sequence shown here is derived from an EMBL/GenBank/DDBJ whole genome shotgun (WGS) entry which is preliminary data.</text>
</comment>
<reference evidence="1 2" key="2">
    <citation type="submission" date="2007-08" db="EMBL/GenBank/DDBJ databases">
        <authorList>
            <person name="Fulton L."/>
            <person name="Clifton S."/>
            <person name="Fulton B."/>
            <person name="Xu J."/>
            <person name="Minx P."/>
            <person name="Pepin K.H."/>
            <person name="Johnson M."/>
            <person name="Thiruvilangam P."/>
            <person name="Bhonagiri V."/>
            <person name="Nash W.E."/>
            <person name="Wang C."/>
            <person name="Mardis E.R."/>
            <person name="Wilson R.K."/>
        </authorList>
    </citation>
    <scope>NUCLEOTIDE SEQUENCE [LARGE SCALE GENOMIC DNA]</scope>
    <source>
        <strain evidence="1 2">DSM 753</strain>
    </source>
</reference>
<gene>
    <name evidence="1" type="ORF">CLOLEP_03895</name>
</gene>
<evidence type="ECO:0000313" key="2">
    <source>
        <dbReference type="Proteomes" id="UP000003490"/>
    </source>
</evidence>
<name>A7VZ66_9FIRM</name>
<sequence length="45" mass="5386">MNWITDHGKSGRQTVQYRVLEEETRQFLAEVRILTRREAGKGLRR</sequence>
<dbReference type="EMBL" id="ABCB02000021">
    <property type="protein sequence ID" value="EDO59844.1"/>
    <property type="molecule type" value="Genomic_DNA"/>
</dbReference>
<dbReference type="Proteomes" id="UP000003490">
    <property type="component" value="Unassembled WGS sequence"/>
</dbReference>
<protein>
    <submittedName>
        <fullName evidence="1">Uncharacterized protein</fullName>
    </submittedName>
</protein>
<evidence type="ECO:0000313" key="1">
    <source>
        <dbReference type="EMBL" id="EDO59844.1"/>
    </source>
</evidence>
<dbReference type="AlphaFoldDB" id="A7VZ66"/>